<dbReference type="Gene3D" id="3.30.465.10">
    <property type="match status" value="1"/>
</dbReference>
<comment type="caution">
    <text evidence="8">The sequence shown here is derived from an EMBL/GenBank/DDBJ whole genome shotgun (WGS) entry which is preliminary data.</text>
</comment>
<comment type="catalytic activity">
    <reaction evidence="6">
        <text>(R)-lactate + 2 Fe(III)-[cytochrome c] = 2 Fe(II)-[cytochrome c] + pyruvate + 2 H(+)</text>
        <dbReference type="Rhea" id="RHEA:13521"/>
        <dbReference type="Rhea" id="RHEA-COMP:10350"/>
        <dbReference type="Rhea" id="RHEA-COMP:14399"/>
        <dbReference type="ChEBI" id="CHEBI:15361"/>
        <dbReference type="ChEBI" id="CHEBI:15378"/>
        <dbReference type="ChEBI" id="CHEBI:16004"/>
        <dbReference type="ChEBI" id="CHEBI:29033"/>
        <dbReference type="ChEBI" id="CHEBI:29034"/>
        <dbReference type="EC" id="1.1.2.4"/>
    </reaction>
</comment>
<evidence type="ECO:0000256" key="6">
    <source>
        <dbReference type="ARBA" id="ARBA00051436"/>
    </source>
</evidence>
<sequence length="536" mass="59772">MPMLSSRILTLAQPSLRHHARPLFARRLYSSYTNSSSDNLAKQVPYTSESHPHLQRDSRFKKLTSEDIHYFKSVLPPNSVLEADGVNYTEEDLLPYNQDWFKTYRGNSKVVLKPRTVTEVSDILKYCNNEGLAVVPQGGNTSVCGASVPVFDEIVINTSNMNKIRSFDALSGVVTCDAGCILENLDDYLAERNYMVPLDLGAKGCCQIGGNISTNAGGIRFLRYGSLRGNVLGLEAVLPDGTILDNMSTLRKDNTGYDLKQLLIGAEGTLGMVTGVSLLTPRRLKVINAVLFGLNSFDQVQETFVKAKDKLNEILSAFEFWDEPSLYYGQHLTSKDYRVPLEKKYPFYVLVETRGSHEEHDRQKLEAFIEDLFDQGQIGDGVIAQDVAQFNNLWSIRDSLGESWGGGMPMYKYDLGLPVPVLYKIVENLRERLQHHGVLGPNGPAKHVTGFGHIGDGNLHLGIFAERYDDKLASLIEPYVFEFVEKYNGSVTAEHGLGIKNSTFIGYSKSPAMVNLMRSMKSELDPKGIMNPYKVL</sequence>
<evidence type="ECO:0000313" key="8">
    <source>
        <dbReference type="EMBL" id="ORX91794.1"/>
    </source>
</evidence>
<accession>A0A1Y1Y2E8</accession>
<keyword evidence="9" id="KW-1185">Reference proteome</keyword>
<name>A0A1Y1Y2E8_9FUNG</name>
<dbReference type="SUPFAM" id="SSF55103">
    <property type="entry name" value="FAD-linked oxidases, C-terminal domain"/>
    <property type="match status" value="1"/>
</dbReference>
<evidence type="ECO:0000256" key="5">
    <source>
        <dbReference type="ARBA" id="ARBA00023002"/>
    </source>
</evidence>
<keyword evidence="4" id="KW-0274">FAD</keyword>
<keyword evidence="5" id="KW-0560">Oxidoreductase</keyword>
<dbReference type="Gene3D" id="3.30.70.2190">
    <property type="match status" value="1"/>
</dbReference>
<dbReference type="Gene3D" id="1.10.45.10">
    <property type="entry name" value="Vanillyl-alcohol Oxidase, Chain A, domain 4"/>
    <property type="match status" value="1"/>
</dbReference>
<proteinExistence type="inferred from homology"/>
<evidence type="ECO:0000256" key="4">
    <source>
        <dbReference type="ARBA" id="ARBA00022827"/>
    </source>
</evidence>
<protein>
    <submittedName>
        <fullName evidence="8">D-lactate dehydrogenase</fullName>
    </submittedName>
</protein>
<evidence type="ECO:0000256" key="3">
    <source>
        <dbReference type="ARBA" id="ARBA00022630"/>
    </source>
</evidence>
<gene>
    <name evidence="8" type="ORF">K493DRAFT_48202</name>
</gene>
<dbReference type="InterPro" id="IPR016167">
    <property type="entry name" value="FAD-bd_PCMH_sub1"/>
</dbReference>
<dbReference type="GO" id="GO:0004458">
    <property type="term" value="F:D-lactate dehydrogenase (cytochrome) activity"/>
    <property type="evidence" value="ECO:0007669"/>
    <property type="project" value="UniProtKB-EC"/>
</dbReference>
<dbReference type="SUPFAM" id="SSF56176">
    <property type="entry name" value="FAD-binding/transporter-associated domain-like"/>
    <property type="match status" value="1"/>
</dbReference>
<dbReference type="Proteomes" id="UP000193498">
    <property type="component" value="Unassembled WGS sequence"/>
</dbReference>
<dbReference type="Pfam" id="PF02913">
    <property type="entry name" value="FAD-oxidase_C"/>
    <property type="match status" value="1"/>
</dbReference>
<dbReference type="STRING" id="1314790.A0A1Y1Y2E8"/>
<dbReference type="InterPro" id="IPR051264">
    <property type="entry name" value="FAD-oxidored/transferase_4"/>
</dbReference>
<dbReference type="AlphaFoldDB" id="A0A1Y1Y2E8"/>
<dbReference type="OrthoDB" id="5332616at2759"/>
<dbReference type="InParanoid" id="A0A1Y1Y2E8"/>
<dbReference type="InterPro" id="IPR016166">
    <property type="entry name" value="FAD-bd_PCMH"/>
</dbReference>
<dbReference type="EMBL" id="MCFE01000306">
    <property type="protein sequence ID" value="ORX91794.1"/>
    <property type="molecule type" value="Genomic_DNA"/>
</dbReference>
<dbReference type="Pfam" id="PF01565">
    <property type="entry name" value="FAD_binding_4"/>
    <property type="match status" value="1"/>
</dbReference>
<dbReference type="InterPro" id="IPR004113">
    <property type="entry name" value="FAD-bd_oxidored_4_C"/>
</dbReference>
<evidence type="ECO:0000256" key="2">
    <source>
        <dbReference type="ARBA" id="ARBA00008000"/>
    </source>
</evidence>
<feature type="domain" description="FAD-binding PCMH-type" evidence="7">
    <location>
        <begin position="104"/>
        <end position="283"/>
    </location>
</feature>
<keyword evidence="3" id="KW-0285">Flavoprotein</keyword>
<evidence type="ECO:0000259" key="7">
    <source>
        <dbReference type="PROSITE" id="PS51387"/>
    </source>
</evidence>
<dbReference type="FunFam" id="3.30.465.10:FF:000001">
    <property type="entry name" value="D-2-hydroxyglutarate dehydrogenase, mitochondrial"/>
    <property type="match status" value="1"/>
</dbReference>
<dbReference type="GO" id="GO:0005739">
    <property type="term" value="C:mitochondrion"/>
    <property type="evidence" value="ECO:0007669"/>
    <property type="project" value="TreeGrafter"/>
</dbReference>
<dbReference type="GO" id="GO:0071949">
    <property type="term" value="F:FAD binding"/>
    <property type="evidence" value="ECO:0007669"/>
    <property type="project" value="InterPro"/>
</dbReference>
<reference evidence="8 9" key="1">
    <citation type="submission" date="2016-07" db="EMBL/GenBank/DDBJ databases">
        <title>Pervasive Adenine N6-methylation of Active Genes in Fungi.</title>
        <authorList>
            <consortium name="DOE Joint Genome Institute"/>
            <person name="Mondo S.J."/>
            <person name="Dannebaum R.O."/>
            <person name="Kuo R.C."/>
            <person name="Labutti K."/>
            <person name="Haridas S."/>
            <person name="Kuo A."/>
            <person name="Salamov A."/>
            <person name="Ahrendt S.R."/>
            <person name="Lipzen A."/>
            <person name="Sullivan W."/>
            <person name="Andreopoulos W.B."/>
            <person name="Clum A."/>
            <person name="Lindquist E."/>
            <person name="Daum C."/>
            <person name="Ramamoorthy G.K."/>
            <person name="Gryganskyi A."/>
            <person name="Culley D."/>
            <person name="Magnuson J.K."/>
            <person name="James T.Y."/>
            <person name="O'Malley M.A."/>
            <person name="Stajich J.E."/>
            <person name="Spatafora J.W."/>
            <person name="Visel A."/>
            <person name="Grigoriev I.V."/>
        </authorList>
    </citation>
    <scope>NUCLEOTIDE SEQUENCE [LARGE SCALE GENOMIC DNA]</scope>
    <source>
        <strain evidence="8 9">CBS 931.73</strain>
    </source>
</reference>
<dbReference type="InterPro" id="IPR016164">
    <property type="entry name" value="FAD-linked_Oxase-like_C"/>
</dbReference>
<dbReference type="PANTHER" id="PTHR43716">
    <property type="entry name" value="D-2-HYDROXYGLUTARATE DEHYDROGENASE, MITOCHONDRIAL"/>
    <property type="match status" value="1"/>
</dbReference>
<dbReference type="InterPro" id="IPR036318">
    <property type="entry name" value="FAD-bd_PCMH-like_sf"/>
</dbReference>
<dbReference type="PANTHER" id="PTHR43716:SF1">
    <property type="entry name" value="D-2-HYDROXYGLUTARATE DEHYDROGENASE, MITOCHONDRIAL"/>
    <property type="match status" value="1"/>
</dbReference>
<dbReference type="Gene3D" id="3.30.43.10">
    <property type="entry name" value="Uridine Diphospho-n-acetylenolpyruvylglucosamine Reductase, domain 2"/>
    <property type="match status" value="1"/>
</dbReference>
<comment type="cofactor">
    <cofactor evidence="1">
        <name>FAD</name>
        <dbReference type="ChEBI" id="CHEBI:57692"/>
    </cofactor>
</comment>
<dbReference type="PROSITE" id="PS51387">
    <property type="entry name" value="FAD_PCMH"/>
    <property type="match status" value="1"/>
</dbReference>
<dbReference type="InterPro" id="IPR016171">
    <property type="entry name" value="Vanillyl_alc_oxidase_C-sub2"/>
</dbReference>
<dbReference type="Gene3D" id="3.30.70.2740">
    <property type="match status" value="1"/>
</dbReference>
<organism evidence="8 9">
    <name type="scientific">Basidiobolus meristosporus CBS 931.73</name>
    <dbReference type="NCBI Taxonomy" id="1314790"/>
    <lineage>
        <taxon>Eukaryota</taxon>
        <taxon>Fungi</taxon>
        <taxon>Fungi incertae sedis</taxon>
        <taxon>Zoopagomycota</taxon>
        <taxon>Entomophthoromycotina</taxon>
        <taxon>Basidiobolomycetes</taxon>
        <taxon>Basidiobolales</taxon>
        <taxon>Basidiobolaceae</taxon>
        <taxon>Basidiobolus</taxon>
    </lineage>
</organism>
<dbReference type="FunFam" id="3.30.70.2190:FF:000001">
    <property type="entry name" value="D-2-hydroxyglutarate dehydrogenase mitochondrial"/>
    <property type="match status" value="1"/>
</dbReference>
<comment type="similarity">
    <text evidence="2">Belongs to the FAD-binding oxidoreductase/transferase type 4 family.</text>
</comment>
<evidence type="ECO:0000313" key="9">
    <source>
        <dbReference type="Proteomes" id="UP000193498"/>
    </source>
</evidence>
<dbReference type="FunFam" id="3.30.43.10:FF:000011">
    <property type="entry name" value="D-lactate dehydrogenase (Cytochrome)"/>
    <property type="match status" value="1"/>
</dbReference>
<dbReference type="FunFam" id="1.10.45.10:FF:000001">
    <property type="entry name" value="D-lactate dehydrogenase mitochondrial"/>
    <property type="match status" value="1"/>
</dbReference>
<dbReference type="InterPro" id="IPR006094">
    <property type="entry name" value="Oxid_FAD_bind_N"/>
</dbReference>
<evidence type="ECO:0000256" key="1">
    <source>
        <dbReference type="ARBA" id="ARBA00001974"/>
    </source>
</evidence>
<dbReference type="InterPro" id="IPR016169">
    <property type="entry name" value="FAD-bd_PCMH_sub2"/>
</dbReference>